<evidence type="ECO:0000256" key="7">
    <source>
        <dbReference type="ARBA" id="ARBA00023237"/>
    </source>
</evidence>
<evidence type="ECO:0000256" key="1">
    <source>
        <dbReference type="ARBA" id="ARBA00004442"/>
    </source>
</evidence>
<dbReference type="Gene3D" id="1.20.1600.10">
    <property type="entry name" value="Outer membrane efflux proteins (OEP)"/>
    <property type="match status" value="1"/>
</dbReference>
<name>A0A9D9IV98_9BACT</name>
<dbReference type="InterPro" id="IPR003423">
    <property type="entry name" value="OMP_efflux"/>
</dbReference>
<feature type="signal peptide" evidence="8">
    <location>
        <begin position="1"/>
        <end position="20"/>
    </location>
</feature>
<dbReference type="Pfam" id="PF02321">
    <property type="entry name" value="OEP"/>
    <property type="match status" value="2"/>
</dbReference>
<sequence>MKKMMFAALAALAICMQAPAQEVRLTLDQCREMALQNNSSAVGAALDLKAAEYQKQEAFAEYFPRVSAMGFGFWAFNPLLEIGVKDIFGNNDFSNNLQNLIEAYAPMYGISPSYSTLNRGYLAGISVMQPLFAGGRIVNGNRLAGIGVEAARLQQSMQTRSTADEIEGYWWQIVSLQDKQELLAGSMELVDTLYRDVSAAYEAGLVTEDELLQVKLARNELLSGEVQLRNGLRLAKMNLLNSIGMDYTVISANAGEDRPYIDSVVLEAGQDTPLPPDNYYIDEESIAASMEETRLLELQVEAAGLQKKMALGEALPQIAVGATYGYYDFTGRGDFNGLAFATVQIPISDWGKTSAQLKRLQTQVDKAAAQRDYLQAQLVLSVRQSWIELTSCWDQYQLALDSEAAAEASFGRVRSNYEAGRVTVADLLQSQASLRQAADERSDALNSYRQALSKWLKLAEN</sequence>
<dbReference type="SUPFAM" id="SSF56954">
    <property type="entry name" value="Outer membrane efflux proteins (OEP)"/>
    <property type="match status" value="1"/>
</dbReference>
<keyword evidence="6" id="KW-0472">Membrane</keyword>
<dbReference type="GO" id="GO:0009279">
    <property type="term" value="C:cell outer membrane"/>
    <property type="evidence" value="ECO:0007669"/>
    <property type="project" value="UniProtKB-SubCell"/>
</dbReference>
<feature type="chain" id="PRO_5038571804" evidence="8">
    <location>
        <begin position="21"/>
        <end position="461"/>
    </location>
</feature>
<dbReference type="EMBL" id="JADILW010000017">
    <property type="protein sequence ID" value="MBO8479692.1"/>
    <property type="molecule type" value="Genomic_DNA"/>
</dbReference>
<protein>
    <submittedName>
        <fullName evidence="9">TolC family protein</fullName>
    </submittedName>
</protein>
<keyword evidence="3" id="KW-0813">Transport</keyword>
<comment type="subcellular location">
    <subcellularLocation>
        <location evidence="1">Cell outer membrane</location>
    </subcellularLocation>
</comment>
<dbReference type="GO" id="GO:1990281">
    <property type="term" value="C:efflux pump complex"/>
    <property type="evidence" value="ECO:0007669"/>
    <property type="project" value="TreeGrafter"/>
</dbReference>
<organism evidence="9 10">
    <name type="scientific">Candidatus Cryptobacteroides avistercoris</name>
    <dbReference type="NCBI Taxonomy" id="2840758"/>
    <lineage>
        <taxon>Bacteria</taxon>
        <taxon>Pseudomonadati</taxon>
        <taxon>Bacteroidota</taxon>
        <taxon>Bacteroidia</taxon>
        <taxon>Bacteroidales</taxon>
        <taxon>Candidatus Cryptobacteroides</taxon>
    </lineage>
</organism>
<evidence type="ECO:0000256" key="3">
    <source>
        <dbReference type="ARBA" id="ARBA00022448"/>
    </source>
</evidence>
<gene>
    <name evidence="9" type="ORF">IAB76_01070</name>
</gene>
<accession>A0A9D9IV98</accession>
<proteinExistence type="inferred from homology"/>
<dbReference type="PANTHER" id="PTHR30026:SF20">
    <property type="entry name" value="OUTER MEMBRANE PROTEIN TOLC"/>
    <property type="match status" value="1"/>
</dbReference>
<dbReference type="InterPro" id="IPR051906">
    <property type="entry name" value="TolC-like"/>
</dbReference>
<keyword evidence="4" id="KW-1134">Transmembrane beta strand</keyword>
<reference evidence="9" key="2">
    <citation type="journal article" date="2021" name="PeerJ">
        <title>Extensive microbial diversity within the chicken gut microbiome revealed by metagenomics and culture.</title>
        <authorList>
            <person name="Gilroy R."/>
            <person name="Ravi A."/>
            <person name="Getino M."/>
            <person name="Pursley I."/>
            <person name="Horton D.L."/>
            <person name="Alikhan N.F."/>
            <person name="Baker D."/>
            <person name="Gharbi K."/>
            <person name="Hall N."/>
            <person name="Watson M."/>
            <person name="Adriaenssens E.M."/>
            <person name="Foster-Nyarko E."/>
            <person name="Jarju S."/>
            <person name="Secka A."/>
            <person name="Antonio M."/>
            <person name="Oren A."/>
            <person name="Chaudhuri R.R."/>
            <person name="La Ragione R."/>
            <person name="Hildebrand F."/>
            <person name="Pallen M.J."/>
        </authorList>
    </citation>
    <scope>NUCLEOTIDE SEQUENCE</scope>
    <source>
        <strain evidence="9">B3-1481</strain>
    </source>
</reference>
<comment type="caution">
    <text evidence="9">The sequence shown here is derived from an EMBL/GenBank/DDBJ whole genome shotgun (WGS) entry which is preliminary data.</text>
</comment>
<keyword evidence="7" id="KW-0998">Cell outer membrane</keyword>
<keyword evidence="5" id="KW-0812">Transmembrane</keyword>
<dbReference type="Proteomes" id="UP000823769">
    <property type="component" value="Unassembled WGS sequence"/>
</dbReference>
<comment type="similarity">
    <text evidence="2">Belongs to the outer membrane factor (OMF) (TC 1.B.17) family.</text>
</comment>
<evidence type="ECO:0000313" key="9">
    <source>
        <dbReference type="EMBL" id="MBO8479692.1"/>
    </source>
</evidence>
<evidence type="ECO:0000256" key="2">
    <source>
        <dbReference type="ARBA" id="ARBA00007613"/>
    </source>
</evidence>
<dbReference type="GO" id="GO:0015288">
    <property type="term" value="F:porin activity"/>
    <property type="evidence" value="ECO:0007669"/>
    <property type="project" value="TreeGrafter"/>
</dbReference>
<reference evidence="9" key="1">
    <citation type="submission" date="2020-10" db="EMBL/GenBank/DDBJ databases">
        <authorList>
            <person name="Gilroy R."/>
        </authorList>
    </citation>
    <scope>NUCLEOTIDE SEQUENCE</scope>
    <source>
        <strain evidence="9">B3-1481</strain>
    </source>
</reference>
<dbReference type="AlphaFoldDB" id="A0A9D9IV98"/>
<evidence type="ECO:0000256" key="4">
    <source>
        <dbReference type="ARBA" id="ARBA00022452"/>
    </source>
</evidence>
<evidence type="ECO:0000256" key="5">
    <source>
        <dbReference type="ARBA" id="ARBA00022692"/>
    </source>
</evidence>
<evidence type="ECO:0000313" key="10">
    <source>
        <dbReference type="Proteomes" id="UP000823769"/>
    </source>
</evidence>
<dbReference type="PANTHER" id="PTHR30026">
    <property type="entry name" value="OUTER MEMBRANE PROTEIN TOLC"/>
    <property type="match status" value="1"/>
</dbReference>
<evidence type="ECO:0000256" key="6">
    <source>
        <dbReference type="ARBA" id="ARBA00023136"/>
    </source>
</evidence>
<dbReference type="GO" id="GO:0015562">
    <property type="term" value="F:efflux transmembrane transporter activity"/>
    <property type="evidence" value="ECO:0007669"/>
    <property type="project" value="InterPro"/>
</dbReference>
<evidence type="ECO:0000256" key="8">
    <source>
        <dbReference type="SAM" id="SignalP"/>
    </source>
</evidence>
<keyword evidence="8" id="KW-0732">Signal</keyword>